<organism evidence="1 2">
    <name type="scientific">Agrocybe chaxingu</name>
    <dbReference type="NCBI Taxonomy" id="84603"/>
    <lineage>
        <taxon>Eukaryota</taxon>
        <taxon>Fungi</taxon>
        <taxon>Dikarya</taxon>
        <taxon>Basidiomycota</taxon>
        <taxon>Agaricomycotina</taxon>
        <taxon>Agaricomycetes</taxon>
        <taxon>Agaricomycetidae</taxon>
        <taxon>Agaricales</taxon>
        <taxon>Agaricineae</taxon>
        <taxon>Strophariaceae</taxon>
        <taxon>Agrocybe</taxon>
    </lineage>
</organism>
<reference evidence="1" key="1">
    <citation type="submission" date="2022-07" db="EMBL/GenBank/DDBJ databases">
        <title>Genome Sequence of Agrocybe chaxingu.</title>
        <authorList>
            <person name="Buettner E."/>
        </authorList>
    </citation>
    <scope>NUCLEOTIDE SEQUENCE</scope>
    <source>
        <strain evidence="1">MP-N11</strain>
    </source>
</reference>
<gene>
    <name evidence="1" type="ORF">NLJ89_g8130</name>
</gene>
<evidence type="ECO:0000313" key="2">
    <source>
        <dbReference type="Proteomes" id="UP001148786"/>
    </source>
</evidence>
<accession>A0A9W8JVH3</accession>
<keyword evidence="2" id="KW-1185">Reference proteome</keyword>
<name>A0A9W8JVH3_9AGAR</name>
<dbReference type="Proteomes" id="UP001148786">
    <property type="component" value="Unassembled WGS sequence"/>
</dbReference>
<proteinExistence type="predicted"/>
<protein>
    <submittedName>
        <fullName evidence="1">Uncharacterized protein</fullName>
    </submittedName>
</protein>
<evidence type="ECO:0000313" key="1">
    <source>
        <dbReference type="EMBL" id="KAJ3504074.1"/>
    </source>
</evidence>
<dbReference type="AlphaFoldDB" id="A0A9W8JVH3"/>
<dbReference type="EMBL" id="JANKHO010001057">
    <property type="protein sequence ID" value="KAJ3504074.1"/>
    <property type="molecule type" value="Genomic_DNA"/>
</dbReference>
<sequence length="250" mass="28244">MKQVAARIRMIPYLLAPTVQCIVPSGICVFKRVLQLKRPAIEASPACRPIVYQIFELDDPVPFLPTLDELIEHLILTIRHLRRREVFVKYRNCRPGIEAPCQRPVTSNRKWLSAFFFEAFLDFWCSLEGSNDEKLEAALPKMDISQPDYAAVALVRPHSPPGSSGRVANGWRTGWRTGGERVADCTPPWTIPASPFSRGLKCHRGLANEENLPSYLIPAPPPTAHTILTVWDAGRRLRHFDQDKCLAIPE</sequence>
<comment type="caution">
    <text evidence="1">The sequence shown here is derived from an EMBL/GenBank/DDBJ whole genome shotgun (WGS) entry which is preliminary data.</text>
</comment>